<dbReference type="KEGG" id="fcj:RN605_01145"/>
<sequence>MKKFILILLMFSALANAQESTPNPRKNELRVDVLQAILSSKASVSYERFLDNDFSVGFNVNFTSSSKVKTDFDEGYVDNLPKYEFNPYVRYALSKGKKTYYFAEVFGSYNGGEHKEIVYKIDENLNGYYDTQKSNYTDFGAGAALGFKLYFTDSFGMEVLVGFGYNFANTDKSPDKISRVGIGLGYRF</sequence>
<feature type="chain" id="PRO_5044705410" evidence="1">
    <location>
        <begin position="18"/>
        <end position="188"/>
    </location>
</feature>
<dbReference type="EMBL" id="CP134878">
    <property type="protein sequence ID" value="WNM17923.1"/>
    <property type="molecule type" value="Genomic_DNA"/>
</dbReference>
<evidence type="ECO:0000313" key="3">
    <source>
        <dbReference type="EMBL" id="WNM21975.1"/>
    </source>
</evidence>
<dbReference type="Proteomes" id="UP001304515">
    <property type="component" value="Chromosome"/>
</dbReference>
<dbReference type="EMBL" id="CP134890">
    <property type="protein sequence ID" value="WNM21975.1"/>
    <property type="molecule type" value="Genomic_DNA"/>
</dbReference>
<evidence type="ECO:0000313" key="2">
    <source>
        <dbReference type="EMBL" id="WNM17923.1"/>
    </source>
</evidence>
<accession>A0AA96J276</accession>
<name>A0AA96J510_9FLAO</name>
<keyword evidence="1" id="KW-0732">Signal</keyword>
<reference evidence="3 4" key="1">
    <citation type="submission" date="2023-09" db="EMBL/GenBank/DDBJ databases">
        <title>Flavobacterium sp. a novel bacteria isolate from Pepper rhizosphere.</title>
        <authorList>
            <person name="Peng Y."/>
            <person name="Lee J."/>
        </authorList>
    </citation>
    <scope>NUCLEOTIDE SEQUENCE [LARGE SCALE GENOMIC DNA]</scope>
    <source>
        <strain evidence="2">PMR2A8</strain>
        <strain evidence="3 4">PMTSA4</strain>
    </source>
</reference>
<evidence type="ECO:0000313" key="4">
    <source>
        <dbReference type="Proteomes" id="UP001304515"/>
    </source>
</evidence>
<dbReference type="AlphaFoldDB" id="A0AA96J510"/>
<accession>A0AA96J510</accession>
<gene>
    <name evidence="3" type="ORF">RN605_01145</name>
    <name evidence="2" type="ORF">RN608_07845</name>
</gene>
<dbReference type="RefSeq" id="WP_313321573.1">
    <property type="nucleotide sequence ID" value="NZ_CP134878.1"/>
</dbReference>
<organism evidence="3 4">
    <name type="scientific">Flavobacterium capsici</name>
    <dbReference type="NCBI Taxonomy" id="3075618"/>
    <lineage>
        <taxon>Bacteria</taxon>
        <taxon>Pseudomonadati</taxon>
        <taxon>Bacteroidota</taxon>
        <taxon>Flavobacteriia</taxon>
        <taxon>Flavobacteriales</taxon>
        <taxon>Flavobacteriaceae</taxon>
        <taxon>Flavobacterium</taxon>
    </lineage>
</organism>
<dbReference type="Pfam" id="PF12099">
    <property type="entry name" value="DUF3575"/>
    <property type="match status" value="1"/>
</dbReference>
<keyword evidence="4" id="KW-1185">Reference proteome</keyword>
<dbReference type="InterPro" id="IPR021958">
    <property type="entry name" value="DUF3575"/>
</dbReference>
<feature type="signal peptide" evidence="1">
    <location>
        <begin position="1"/>
        <end position="17"/>
    </location>
</feature>
<proteinExistence type="predicted"/>
<protein>
    <submittedName>
        <fullName evidence="3">DUF3575 domain-containing protein</fullName>
    </submittedName>
</protein>
<evidence type="ECO:0000256" key="1">
    <source>
        <dbReference type="SAM" id="SignalP"/>
    </source>
</evidence>